<gene>
    <name evidence="5" type="ORF">Vretifemale_11884</name>
    <name evidence="6" type="ORF">Vretimale_8461</name>
</gene>
<dbReference type="CDD" id="cd22928">
    <property type="entry name" value="HFD_POLE3_DPB4"/>
    <property type="match status" value="1"/>
</dbReference>
<comment type="caution">
    <text evidence="5">The sequence shown here is derived from an EMBL/GenBank/DDBJ whole genome shotgun (WGS) entry which is preliminary data.</text>
</comment>
<feature type="domain" description="Transcription factor CBF/NF-Y/archaeal histone" evidence="4">
    <location>
        <begin position="15"/>
        <end position="85"/>
    </location>
</feature>
<dbReference type="GO" id="GO:0006272">
    <property type="term" value="P:leading strand elongation"/>
    <property type="evidence" value="ECO:0007669"/>
    <property type="project" value="TreeGrafter"/>
</dbReference>
<dbReference type="GO" id="GO:0031490">
    <property type="term" value="F:chromatin DNA binding"/>
    <property type="evidence" value="ECO:0007669"/>
    <property type="project" value="TreeGrafter"/>
</dbReference>
<dbReference type="GO" id="GO:0046982">
    <property type="term" value="F:protein heterodimerization activity"/>
    <property type="evidence" value="ECO:0007669"/>
    <property type="project" value="InterPro"/>
</dbReference>
<reference evidence="5" key="1">
    <citation type="journal article" date="2021" name="Proc. Natl. Acad. Sci. U.S.A.">
        <title>Three genomes in the algal genus Volvox reveal the fate of a haploid sex-determining region after a transition to homothallism.</title>
        <authorList>
            <person name="Yamamoto K."/>
            <person name="Hamaji T."/>
            <person name="Kawai-Toyooka H."/>
            <person name="Matsuzaki R."/>
            <person name="Takahashi F."/>
            <person name="Nishimura Y."/>
            <person name="Kawachi M."/>
            <person name="Noguchi H."/>
            <person name="Minakuchi Y."/>
            <person name="Umen J.G."/>
            <person name="Toyoda A."/>
            <person name="Nozaki H."/>
        </authorList>
    </citation>
    <scope>NUCLEOTIDE SEQUENCE</scope>
    <source>
        <strain evidence="6">NIES-3785</strain>
        <strain evidence="5">NIES-3786</strain>
    </source>
</reference>
<dbReference type="InterPro" id="IPR003958">
    <property type="entry name" value="CBFA_NFYB_domain"/>
</dbReference>
<evidence type="ECO:0000313" key="5">
    <source>
        <dbReference type="EMBL" id="GIL83070.1"/>
    </source>
</evidence>
<evidence type="ECO:0000256" key="1">
    <source>
        <dbReference type="ARBA" id="ARBA00004123"/>
    </source>
</evidence>
<dbReference type="EMBL" id="BNCQ01000014">
    <property type="protein sequence ID" value="GIM03908.1"/>
    <property type="molecule type" value="Genomic_DNA"/>
</dbReference>
<evidence type="ECO:0000313" key="6">
    <source>
        <dbReference type="EMBL" id="GIM03908.1"/>
    </source>
</evidence>
<dbReference type="GO" id="GO:0006974">
    <property type="term" value="P:DNA damage response"/>
    <property type="evidence" value="ECO:0007669"/>
    <property type="project" value="TreeGrafter"/>
</dbReference>
<dbReference type="SUPFAM" id="SSF47113">
    <property type="entry name" value="Histone-fold"/>
    <property type="match status" value="1"/>
</dbReference>
<dbReference type="AlphaFoldDB" id="A0A8J4CJQ8"/>
<dbReference type="InterPro" id="IPR009072">
    <property type="entry name" value="Histone-fold"/>
</dbReference>
<dbReference type="InterPro" id="IPR051377">
    <property type="entry name" value="DNA_Pol-Epsilon_Subunit"/>
</dbReference>
<keyword evidence="2" id="KW-0539">Nucleus</keyword>
<dbReference type="PANTHER" id="PTHR46172:SF1">
    <property type="entry name" value="DNA POLYMERASE EPSILON SUBUNIT 3"/>
    <property type="match status" value="1"/>
</dbReference>
<dbReference type="OrthoDB" id="1707486at2759"/>
<dbReference type="Proteomes" id="UP000722791">
    <property type="component" value="Unassembled WGS sequence"/>
</dbReference>
<proteinExistence type="predicted"/>
<name>A0A8J4CJQ8_9CHLO</name>
<protein>
    <recommendedName>
        <fullName evidence="4">Transcription factor CBF/NF-Y/archaeal histone domain-containing protein</fullName>
    </recommendedName>
</protein>
<feature type="region of interest" description="Disordered" evidence="3">
    <location>
        <begin position="109"/>
        <end position="130"/>
    </location>
</feature>
<dbReference type="GO" id="GO:0031507">
    <property type="term" value="P:heterochromatin formation"/>
    <property type="evidence" value="ECO:0007669"/>
    <property type="project" value="TreeGrafter"/>
</dbReference>
<dbReference type="Proteomes" id="UP000747110">
    <property type="component" value="Unassembled WGS sequence"/>
</dbReference>
<accession>A0A8J4CJQ8</accession>
<organism evidence="5 7">
    <name type="scientific">Volvox reticuliferus</name>
    <dbReference type="NCBI Taxonomy" id="1737510"/>
    <lineage>
        <taxon>Eukaryota</taxon>
        <taxon>Viridiplantae</taxon>
        <taxon>Chlorophyta</taxon>
        <taxon>core chlorophytes</taxon>
        <taxon>Chlorophyceae</taxon>
        <taxon>CS clade</taxon>
        <taxon>Chlamydomonadales</taxon>
        <taxon>Volvocaceae</taxon>
        <taxon>Volvox</taxon>
    </lineage>
</organism>
<dbReference type="GO" id="GO:0008622">
    <property type="term" value="C:epsilon DNA polymerase complex"/>
    <property type="evidence" value="ECO:0007669"/>
    <property type="project" value="TreeGrafter"/>
</dbReference>
<comment type="subcellular location">
    <subcellularLocation>
        <location evidence="1">Nucleus</location>
    </subcellularLocation>
</comment>
<evidence type="ECO:0000256" key="3">
    <source>
        <dbReference type="SAM" id="MobiDB-lite"/>
    </source>
</evidence>
<dbReference type="Gene3D" id="1.10.20.10">
    <property type="entry name" value="Histone, subunit A"/>
    <property type="match status" value="1"/>
</dbReference>
<keyword evidence="7" id="KW-1185">Reference proteome</keyword>
<dbReference type="Pfam" id="PF00808">
    <property type="entry name" value="CBFD_NFYB_HMF"/>
    <property type="match status" value="1"/>
</dbReference>
<dbReference type="EMBL" id="BNCP01000025">
    <property type="protein sequence ID" value="GIL83070.1"/>
    <property type="molecule type" value="Genomic_DNA"/>
</dbReference>
<dbReference type="GO" id="GO:0008623">
    <property type="term" value="C:CHRAC"/>
    <property type="evidence" value="ECO:0007669"/>
    <property type="project" value="TreeGrafter"/>
</dbReference>
<evidence type="ECO:0000256" key="2">
    <source>
        <dbReference type="ARBA" id="ARBA00023242"/>
    </source>
</evidence>
<dbReference type="PANTHER" id="PTHR46172">
    <property type="entry name" value="DNA POLYMERASE EPSILON SUBUNIT 3"/>
    <property type="match status" value="1"/>
</dbReference>
<sequence>MENTATEKPETDVDLPRALIKRLVKAKLAALSGDESKEFGISKDALTALSESTKLFISLIASTANDICQEKRRSTVNADDVFNALQDLDFPELIGPLKEQLEAFKEAVKERNKNRPSKKRKNTVDPHTVVPRNIKHQQHAAAAIAPAAMLAAAAAADLDGDAVGVVGDVGPSGVVGHGSDPDELQPDAGLDGDVAADVLGVVGDDDGLGGLGLGMGLGLGDGDSAGLGDPTDAGVEVEDMLVDAPP</sequence>
<evidence type="ECO:0000313" key="7">
    <source>
        <dbReference type="Proteomes" id="UP000747110"/>
    </source>
</evidence>
<evidence type="ECO:0000259" key="4">
    <source>
        <dbReference type="Pfam" id="PF00808"/>
    </source>
</evidence>